<dbReference type="InterPro" id="IPR005925">
    <property type="entry name" value="Agmatinase-rel"/>
</dbReference>
<feature type="binding site" evidence="4">
    <location>
        <position position="237"/>
    </location>
    <ligand>
        <name>Mn(2+)</name>
        <dbReference type="ChEBI" id="CHEBI:29035"/>
        <label>1</label>
    </ligand>
</feature>
<dbReference type="Pfam" id="PF00491">
    <property type="entry name" value="Arginase"/>
    <property type="match status" value="1"/>
</dbReference>
<evidence type="ECO:0000313" key="7">
    <source>
        <dbReference type="Proteomes" id="UP001177769"/>
    </source>
</evidence>
<name>A0AA95NE69_9BURK</name>
<feature type="binding site" evidence="4">
    <location>
        <position position="144"/>
    </location>
    <ligand>
        <name>Mn(2+)</name>
        <dbReference type="ChEBI" id="CHEBI:29035"/>
        <label>1</label>
    </ligand>
</feature>
<reference evidence="6" key="1">
    <citation type="submission" date="2023-01" db="EMBL/GenBank/DDBJ databases">
        <title>Whole genome sequence of Paucibacter sp. S2-9 isolated from pond sediment.</title>
        <authorList>
            <person name="Jung J.Y."/>
        </authorList>
    </citation>
    <scope>NUCLEOTIDE SEQUENCE</scope>
    <source>
        <strain evidence="6">S2-9</strain>
    </source>
</reference>
<dbReference type="EC" id="3.5.3.11" evidence="6"/>
<dbReference type="GO" id="GO:0046872">
    <property type="term" value="F:metal ion binding"/>
    <property type="evidence" value="ECO:0007669"/>
    <property type="project" value="UniProtKB-KW"/>
</dbReference>
<accession>A0AA95NE69</accession>
<dbReference type="PRINTS" id="PR00116">
    <property type="entry name" value="ARGINASE"/>
</dbReference>
<evidence type="ECO:0000256" key="1">
    <source>
        <dbReference type="ARBA" id="ARBA00009227"/>
    </source>
</evidence>
<evidence type="ECO:0000256" key="2">
    <source>
        <dbReference type="ARBA" id="ARBA00022723"/>
    </source>
</evidence>
<comment type="similarity">
    <text evidence="1">Belongs to the arginase family. Agmatinase subfamily.</text>
</comment>
<evidence type="ECO:0000256" key="5">
    <source>
        <dbReference type="RuleBase" id="RU003684"/>
    </source>
</evidence>
<protein>
    <submittedName>
        <fullName evidence="6">Agmatinase</fullName>
        <ecNumber evidence="6">3.5.3.11</ecNumber>
    </submittedName>
</protein>
<dbReference type="Gene3D" id="3.40.800.10">
    <property type="entry name" value="Ureohydrolase domain"/>
    <property type="match status" value="1"/>
</dbReference>
<dbReference type="InterPro" id="IPR020855">
    <property type="entry name" value="Ureohydrolase_Mn_BS"/>
</dbReference>
<proteinExistence type="inferred from homology"/>
<dbReference type="PANTHER" id="PTHR11358">
    <property type="entry name" value="ARGINASE/AGMATINASE"/>
    <property type="match status" value="1"/>
</dbReference>
<dbReference type="NCBIfam" id="NF002564">
    <property type="entry name" value="PRK02190.1"/>
    <property type="match status" value="1"/>
</dbReference>
<keyword evidence="7" id="KW-1185">Reference proteome</keyword>
<dbReference type="GO" id="GO:0008783">
    <property type="term" value="F:agmatinase activity"/>
    <property type="evidence" value="ECO:0007669"/>
    <property type="project" value="UniProtKB-EC"/>
</dbReference>
<dbReference type="PIRSF" id="PIRSF036979">
    <property type="entry name" value="Arginase"/>
    <property type="match status" value="1"/>
</dbReference>
<dbReference type="KEGG" id="pais:PFX98_08460"/>
<dbReference type="SUPFAM" id="SSF52768">
    <property type="entry name" value="Arginase/deacetylase"/>
    <property type="match status" value="1"/>
</dbReference>
<dbReference type="NCBIfam" id="TIGR01230">
    <property type="entry name" value="agmatinase"/>
    <property type="match status" value="1"/>
</dbReference>
<comment type="cofactor">
    <cofactor evidence="4">
        <name>Mn(2+)</name>
        <dbReference type="ChEBI" id="CHEBI:29035"/>
    </cofactor>
    <text evidence="4">Binds 2 manganese ions per subunit.</text>
</comment>
<feature type="binding site" evidence="4">
    <location>
        <position position="142"/>
    </location>
    <ligand>
        <name>Mn(2+)</name>
        <dbReference type="ChEBI" id="CHEBI:29035"/>
        <label>1</label>
    </ligand>
</feature>
<dbReference type="GO" id="GO:0033389">
    <property type="term" value="P:putrescine biosynthetic process from arginine, via agmatine"/>
    <property type="evidence" value="ECO:0007669"/>
    <property type="project" value="TreeGrafter"/>
</dbReference>
<dbReference type="AlphaFoldDB" id="A0AA95NE69"/>
<sequence length="317" mass="34655">MSNSFAFLSNTAFMKLPQGDARQPSPTPYAIAGIAWDGCVTNRPGARFGPRAIREASHMLCDGTHPLFDTSPEGHCSDLGDLPLPNTSLEAMRAAMLPLIAPMIARQHMAWLGGDHSITLPLLRAYKAHYGRPLAVIHFDAHCDTWEDHFGEPSGHGTWVYEAIQEGLVLKEGFVQIGIRSAGLREAREYVKEQGGLIFDARTLRGLESPIQLSPVLQQVEERMAALDHPPLYLSLDIDCLDPAFAPGTGTPEPGGMTTNQVFSILEELAPLNFVGMDCVEVAPPYDHAELTSYAAAQCVWTYLCGQLAKARHKPRL</sequence>
<organism evidence="6 7">
    <name type="scientific">Paucibacter sediminis</name>
    <dbReference type="NCBI Taxonomy" id="3019553"/>
    <lineage>
        <taxon>Bacteria</taxon>
        <taxon>Pseudomonadati</taxon>
        <taxon>Pseudomonadota</taxon>
        <taxon>Betaproteobacteria</taxon>
        <taxon>Burkholderiales</taxon>
        <taxon>Sphaerotilaceae</taxon>
        <taxon>Roseateles</taxon>
    </lineage>
</organism>
<dbReference type="PROSITE" id="PS51409">
    <property type="entry name" value="ARGINASE_2"/>
    <property type="match status" value="1"/>
</dbReference>
<dbReference type="Proteomes" id="UP001177769">
    <property type="component" value="Chromosome"/>
</dbReference>
<dbReference type="InterPro" id="IPR006035">
    <property type="entry name" value="Ureohydrolase"/>
</dbReference>
<feature type="binding site" evidence="4">
    <location>
        <position position="140"/>
    </location>
    <ligand>
        <name>Mn(2+)</name>
        <dbReference type="ChEBI" id="CHEBI:29035"/>
        <label>1</label>
    </ligand>
</feature>
<feature type="binding site" evidence="4">
    <location>
        <position position="116"/>
    </location>
    <ligand>
        <name>Mn(2+)</name>
        <dbReference type="ChEBI" id="CHEBI:29035"/>
        <label>1</label>
    </ligand>
</feature>
<evidence type="ECO:0000313" key="6">
    <source>
        <dbReference type="EMBL" id="WIT13635.1"/>
    </source>
</evidence>
<dbReference type="EMBL" id="CP116346">
    <property type="protein sequence ID" value="WIT13635.1"/>
    <property type="molecule type" value="Genomic_DNA"/>
</dbReference>
<keyword evidence="3 5" id="KW-0378">Hydrolase</keyword>
<dbReference type="InterPro" id="IPR023696">
    <property type="entry name" value="Ureohydrolase_dom_sf"/>
</dbReference>
<gene>
    <name evidence="6" type="primary">speB</name>
    <name evidence="6" type="ORF">PFX98_08460</name>
</gene>
<dbReference type="PROSITE" id="PS01053">
    <property type="entry name" value="ARGINASE_1"/>
    <property type="match status" value="1"/>
</dbReference>
<feature type="binding site" evidence="4">
    <location>
        <position position="239"/>
    </location>
    <ligand>
        <name>Mn(2+)</name>
        <dbReference type="ChEBI" id="CHEBI:29035"/>
        <label>1</label>
    </ligand>
</feature>
<keyword evidence="4" id="KW-0464">Manganese</keyword>
<evidence type="ECO:0000256" key="4">
    <source>
        <dbReference type="PIRSR" id="PIRSR036979-1"/>
    </source>
</evidence>
<dbReference type="PANTHER" id="PTHR11358:SF26">
    <property type="entry name" value="GUANIDINO ACID HYDROLASE, MITOCHONDRIAL"/>
    <property type="match status" value="1"/>
</dbReference>
<keyword evidence="2 4" id="KW-0479">Metal-binding</keyword>
<dbReference type="RefSeq" id="WP_285234755.1">
    <property type="nucleotide sequence ID" value="NZ_CP116346.1"/>
</dbReference>
<evidence type="ECO:0000256" key="3">
    <source>
        <dbReference type="ARBA" id="ARBA00022801"/>
    </source>
</evidence>